<dbReference type="SUPFAM" id="SSF54211">
    <property type="entry name" value="Ribosomal protein S5 domain 2-like"/>
    <property type="match status" value="2"/>
</dbReference>
<organism evidence="11 12">
    <name type="scientific">Massilia forsythiae</name>
    <dbReference type="NCBI Taxonomy" id="2728020"/>
    <lineage>
        <taxon>Bacteria</taxon>
        <taxon>Pseudomonadati</taxon>
        <taxon>Pseudomonadota</taxon>
        <taxon>Betaproteobacteria</taxon>
        <taxon>Burkholderiales</taxon>
        <taxon>Oxalobacteraceae</taxon>
        <taxon>Telluria group</taxon>
        <taxon>Massilia</taxon>
    </lineage>
</organism>
<dbReference type="NCBIfam" id="TIGR03591">
    <property type="entry name" value="polynuc_phos"/>
    <property type="match status" value="1"/>
</dbReference>
<dbReference type="CDD" id="cd04472">
    <property type="entry name" value="S1_PNPase"/>
    <property type="match status" value="1"/>
</dbReference>
<accession>A0A7Z2VYP4</accession>
<dbReference type="GO" id="GO:0004654">
    <property type="term" value="F:polyribonucleotide nucleotidyltransferase activity"/>
    <property type="evidence" value="ECO:0007669"/>
    <property type="project" value="UniProtKB-UniRule"/>
</dbReference>
<keyword evidence="7 9" id="KW-0460">Magnesium</keyword>
<sequence length="699" mass="75102">MFNKVTKTFQYGDHTVTLETGEIARQASGAVLVSVEDTVVLATVVAKKDAKPGQDFFPLTVDYIEKAYAAGKIPGGFFKREGRPSEKETLTSRLIDRPIRPLFPEGYLNEVQVIIHVLSVNPEIDPDIPSMIGASAALCVSGIPFSGPIGAARVGYANGQYILNPTTTQLKTSQMDLVVAGTEHAVLMVESEAQQLSEEIMLGAVVYGHEQMKAVIDAIHALVEEGGKPEVEWAPAPKNETLIAQVAQLADAKIRDAYQTREKSARQQKLKSLSGEVQAALAEQGVQADGAEVGNILFDMEAKVVRSQILDGEPRIDGRDTRTVRPISIRTSVLPRTHGSALFTRGETQALVIATLGTGRDSQKIDALMGEYTDDFMMHYNMPPFATGETGRVGTPKRREIGHGRLAKRALVAALPAQDEFSYSVRLVSEITESNGSSSMASVCGGCLALMDAGVPMKAHVAGIAMGLIKEGGKFAVLTDILGDEDHLGDMDFKVAGTAQGITALQMDIKIQGITKEIMQVALAQAKDGRQHILAEMQKAMPTVKTELSDFAPRLITIKINPEKIRDVIGKGGAVIRALTEETGTQIDITDEGIVTIASVDAAAGQEAKRRIEELTASVEVGKTYDGTVLKLLDFGAIVQVMPGKDGLLHISQIANERVNAVSDYLKEGQQVRVKVLETDERGRLKLSMKAADPAEAAQ</sequence>
<evidence type="ECO:0000256" key="2">
    <source>
        <dbReference type="ARBA" id="ARBA00007404"/>
    </source>
</evidence>
<dbReference type="NCBIfam" id="NF008805">
    <property type="entry name" value="PRK11824.1"/>
    <property type="match status" value="1"/>
</dbReference>
<dbReference type="InterPro" id="IPR003029">
    <property type="entry name" value="S1_domain"/>
</dbReference>
<dbReference type="FunFam" id="3.30.230.70:FF:000002">
    <property type="entry name" value="Polyribonucleotide nucleotidyltransferase"/>
    <property type="match status" value="1"/>
</dbReference>
<keyword evidence="12" id="KW-1185">Reference proteome</keyword>
<evidence type="ECO:0000256" key="7">
    <source>
        <dbReference type="ARBA" id="ARBA00022842"/>
    </source>
</evidence>
<dbReference type="GO" id="GO:0006402">
    <property type="term" value="P:mRNA catabolic process"/>
    <property type="evidence" value="ECO:0007669"/>
    <property type="project" value="UniProtKB-UniRule"/>
</dbReference>
<name>A0A7Z2VYP4_9BURK</name>
<dbReference type="FunFam" id="3.30.230.70:FF:000001">
    <property type="entry name" value="Polyribonucleotide nucleotidyltransferase"/>
    <property type="match status" value="1"/>
</dbReference>
<keyword evidence="5 9" id="KW-0548">Nucleotidyltransferase</keyword>
<dbReference type="InterPro" id="IPR027408">
    <property type="entry name" value="PNPase/RNase_PH_dom_sf"/>
</dbReference>
<evidence type="ECO:0000313" key="11">
    <source>
        <dbReference type="EMBL" id="QJE01325.1"/>
    </source>
</evidence>
<dbReference type="Pfam" id="PF01138">
    <property type="entry name" value="RNase_PH"/>
    <property type="match status" value="2"/>
</dbReference>
<dbReference type="PIRSF" id="PIRSF005499">
    <property type="entry name" value="PNPase"/>
    <property type="match status" value="1"/>
</dbReference>
<dbReference type="InterPro" id="IPR012162">
    <property type="entry name" value="PNPase"/>
</dbReference>
<dbReference type="CDD" id="cd02393">
    <property type="entry name" value="KH-I_PNPase"/>
    <property type="match status" value="1"/>
</dbReference>
<dbReference type="Pfam" id="PF00013">
    <property type="entry name" value="KH_1"/>
    <property type="match status" value="1"/>
</dbReference>
<dbReference type="Gene3D" id="3.30.230.70">
    <property type="entry name" value="GHMP Kinase, N-terminal domain"/>
    <property type="match status" value="2"/>
</dbReference>
<evidence type="ECO:0000256" key="8">
    <source>
        <dbReference type="ARBA" id="ARBA00022884"/>
    </source>
</evidence>
<dbReference type="SMART" id="SM00316">
    <property type="entry name" value="S1"/>
    <property type="match status" value="1"/>
</dbReference>
<dbReference type="InterPro" id="IPR004087">
    <property type="entry name" value="KH_dom"/>
</dbReference>
<dbReference type="PROSITE" id="PS50126">
    <property type="entry name" value="S1"/>
    <property type="match status" value="1"/>
</dbReference>
<dbReference type="InterPro" id="IPR001247">
    <property type="entry name" value="ExoRNase_PH_dom1"/>
</dbReference>
<evidence type="ECO:0000256" key="3">
    <source>
        <dbReference type="ARBA" id="ARBA00022490"/>
    </source>
</evidence>
<dbReference type="EC" id="2.7.7.8" evidence="9"/>
<comment type="similarity">
    <text evidence="2 9">Belongs to the polyribonucleotide nucleotidyltransferase family.</text>
</comment>
<dbReference type="InterPro" id="IPR036345">
    <property type="entry name" value="ExoRNase_PH_dom2_sf"/>
</dbReference>
<dbReference type="InterPro" id="IPR015847">
    <property type="entry name" value="ExoRNase_PH_dom2"/>
</dbReference>
<feature type="domain" description="S1 motif" evidence="10">
    <location>
        <begin position="622"/>
        <end position="690"/>
    </location>
</feature>
<dbReference type="RefSeq" id="WP_170203352.1">
    <property type="nucleotide sequence ID" value="NZ_CP051685.1"/>
</dbReference>
<dbReference type="InterPro" id="IPR036456">
    <property type="entry name" value="PNPase_PH_RNA-bd_sf"/>
</dbReference>
<dbReference type="SUPFAM" id="SSF50249">
    <property type="entry name" value="Nucleic acid-binding proteins"/>
    <property type="match status" value="1"/>
</dbReference>
<dbReference type="GO" id="GO:0000175">
    <property type="term" value="F:3'-5'-RNA exonuclease activity"/>
    <property type="evidence" value="ECO:0007669"/>
    <property type="project" value="TreeGrafter"/>
</dbReference>
<keyword evidence="8 9" id="KW-0694">RNA-binding</keyword>
<dbReference type="CDD" id="cd11363">
    <property type="entry name" value="RNase_PH_PNPase_1"/>
    <property type="match status" value="1"/>
</dbReference>
<dbReference type="Pfam" id="PF00575">
    <property type="entry name" value="S1"/>
    <property type="match status" value="1"/>
</dbReference>
<dbReference type="FunFam" id="3.30.1370.10:FF:000001">
    <property type="entry name" value="Polyribonucleotide nucleotidyltransferase"/>
    <property type="match status" value="1"/>
</dbReference>
<dbReference type="Pfam" id="PF03726">
    <property type="entry name" value="PNPase"/>
    <property type="match status" value="1"/>
</dbReference>
<proteinExistence type="inferred from homology"/>
<dbReference type="PANTHER" id="PTHR11252:SF0">
    <property type="entry name" value="POLYRIBONUCLEOTIDE NUCLEOTIDYLTRANSFERASE 1, MITOCHONDRIAL"/>
    <property type="match status" value="1"/>
</dbReference>
<dbReference type="InterPro" id="IPR012340">
    <property type="entry name" value="NA-bd_OB-fold"/>
</dbReference>
<dbReference type="KEGG" id="mfy:HH212_15865"/>
<dbReference type="CDD" id="cd11364">
    <property type="entry name" value="RNase_PH_PNPase_2"/>
    <property type="match status" value="1"/>
</dbReference>
<dbReference type="SUPFAM" id="SSF46915">
    <property type="entry name" value="Polynucleotide phosphorylase/guanosine pentaphosphate synthase (PNPase/GPSI), domain 3"/>
    <property type="match status" value="1"/>
</dbReference>
<feature type="binding site" evidence="9">
    <location>
        <position position="492"/>
    </location>
    <ligand>
        <name>Mg(2+)</name>
        <dbReference type="ChEBI" id="CHEBI:18420"/>
    </ligand>
</feature>
<keyword evidence="6 9" id="KW-0479">Metal-binding</keyword>
<dbReference type="InterPro" id="IPR015848">
    <property type="entry name" value="PNPase_PH_RNA-bd_bac/org-type"/>
</dbReference>
<dbReference type="GO" id="GO:0006396">
    <property type="term" value="P:RNA processing"/>
    <property type="evidence" value="ECO:0007669"/>
    <property type="project" value="InterPro"/>
</dbReference>
<dbReference type="AlphaFoldDB" id="A0A7Z2VYP4"/>
<evidence type="ECO:0000256" key="9">
    <source>
        <dbReference type="HAMAP-Rule" id="MF_01595"/>
    </source>
</evidence>
<reference evidence="11 12" key="1">
    <citation type="submission" date="2020-04" db="EMBL/GenBank/DDBJ databases">
        <title>Genome sequencing of novel species.</title>
        <authorList>
            <person name="Heo J."/>
            <person name="Kim S.-J."/>
            <person name="Kim J.-S."/>
            <person name="Hong S.-B."/>
            <person name="Kwon S.-W."/>
        </authorList>
    </citation>
    <scope>NUCLEOTIDE SEQUENCE [LARGE SCALE GENOMIC DNA]</scope>
    <source>
        <strain evidence="11 12">GN2-R2</strain>
    </source>
</reference>
<feature type="binding site" evidence="9">
    <location>
        <position position="486"/>
    </location>
    <ligand>
        <name>Mg(2+)</name>
        <dbReference type="ChEBI" id="CHEBI:18420"/>
    </ligand>
</feature>
<keyword evidence="3 9" id="KW-0963">Cytoplasm</keyword>
<protein>
    <recommendedName>
        <fullName evidence="9">Polyribonucleotide nucleotidyltransferase</fullName>
        <ecNumber evidence="9">2.7.7.8</ecNumber>
    </recommendedName>
    <alternativeName>
        <fullName evidence="9">Polynucleotide phosphorylase</fullName>
        <shortName evidence="9">PNPase</shortName>
    </alternativeName>
</protein>
<dbReference type="Pfam" id="PF03725">
    <property type="entry name" value="RNase_PH_C"/>
    <property type="match status" value="1"/>
</dbReference>
<evidence type="ECO:0000259" key="10">
    <source>
        <dbReference type="PROSITE" id="PS50126"/>
    </source>
</evidence>
<evidence type="ECO:0000256" key="1">
    <source>
        <dbReference type="ARBA" id="ARBA00004496"/>
    </source>
</evidence>
<dbReference type="HAMAP" id="MF_01595">
    <property type="entry name" value="PNPase"/>
    <property type="match status" value="1"/>
</dbReference>
<evidence type="ECO:0000313" key="12">
    <source>
        <dbReference type="Proteomes" id="UP000502415"/>
    </source>
</evidence>
<dbReference type="InterPro" id="IPR004088">
    <property type="entry name" value="KH_dom_type_1"/>
</dbReference>
<dbReference type="InterPro" id="IPR020568">
    <property type="entry name" value="Ribosomal_Su5_D2-typ_SF"/>
</dbReference>
<dbReference type="Gene3D" id="3.30.1370.10">
    <property type="entry name" value="K Homology domain, type 1"/>
    <property type="match status" value="1"/>
</dbReference>
<evidence type="ECO:0000256" key="5">
    <source>
        <dbReference type="ARBA" id="ARBA00022695"/>
    </source>
</evidence>
<dbReference type="GO" id="GO:0003723">
    <property type="term" value="F:RNA binding"/>
    <property type="evidence" value="ECO:0007669"/>
    <property type="project" value="UniProtKB-UniRule"/>
</dbReference>
<evidence type="ECO:0000256" key="4">
    <source>
        <dbReference type="ARBA" id="ARBA00022679"/>
    </source>
</evidence>
<keyword evidence="4 9" id="KW-0808">Transferase</keyword>
<dbReference type="SUPFAM" id="SSF55666">
    <property type="entry name" value="Ribonuclease PH domain 2-like"/>
    <property type="match status" value="2"/>
</dbReference>
<comment type="catalytic activity">
    <reaction evidence="9">
        <text>RNA(n+1) + phosphate = RNA(n) + a ribonucleoside 5'-diphosphate</text>
        <dbReference type="Rhea" id="RHEA:22096"/>
        <dbReference type="Rhea" id="RHEA-COMP:14527"/>
        <dbReference type="Rhea" id="RHEA-COMP:17342"/>
        <dbReference type="ChEBI" id="CHEBI:43474"/>
        <dbReference type="ChEBI" id="CHEBI:57930"/>
        <dbReference type="ChEBI" id="CHEBI:140395"/>
        <dbReference type="EC" id="2.7.7.8"/>
    </reaction>
</comment>
<dbReference type="Proteomes" id="UP000502415">
    <property type="component" value="Chromosome"/>
</dbReference>
<comment type="cofactor">
    <cofactor evidence="9">
        <name>Mg(2+)</name>
        <dbReference type="ChEBI" id="CHEBI:18420"/>
    </cofactor>
</comment>
<dbReference type="SUPFAM" id="SSF54791">
    <property type="entry name" value="Eukaryotic type KH-domain (KH-domain type I)"/>
    <property type="match status" value="1"/>
</dbReference>
<dbReference type="EMBL" id="CP051685">
    <property type="protein sequence ID" value="QJE01325.1"/>
    <property type="molecule type" value="Genomic_DNA"/>
</dbReference>
<dbReference type="GO" id="GO:0000287">
    <property type="term" value="F:magnesium ion binding"/>
    <property type="evidence" value="ECO:0007669"/>
    <property type="project" value="UniProtKB-UniRule"/>
</dbReference>
<dbReference type="GO" id="GO:0005829">
    <property type="term" value="C:cytosol"/>
    <property type="evidence" value="ECO:0007669"/>
    <property type="project" value="TreeGrafter"/>
</dbReference>
<dbReference type="PANTHER" id="PTHR11252">
    <property type="entry name" value="POLYRIBONUCLEOTIDE NUCLEOTIDYLTRANSFERASE"/>
    <property type="match status" value="1"/>
</dbReference>
<dbReference type="InterPro" id="IPR036612">
    <property type="entry name" value="KH_dom_type_1_sf"/>
</dbReference>
<comment type="function">
    <text evidence="9">Involved in mRNA degradation. Catalyzes the phosphorolysis of single-stranded polyribonucleotides processively in the 3'- to 5'-direction.</text>
</comment>
<comment type="subcellular location">
    <subcellularLocation>
        <location evidence="1 9">Cytoplasm</location>
    </subcellularLocation>
</comment>
<dbReference type="Gene3D" id="2.40.50.140">
    <property type="entry name" value="Nucleic acid-binding proteins"/>
    <property type="match status" value="1"/>
</dbReference>
<dbReference type="FunFam" id="2.40.50.140:FF:000023">
    <property type="entry name" value="Polyribonucleotide nucleotidyltransferase"/>
    <property type="match status" value="1"/>
</dbReference>
<gene>
    <name evidence="9 11" type="primary">pnp</name>
    <name evidence="11" type="ORF">HH212_15865</name>
</gene>
<evidence type="ECO:0000256" key="6">
    <source>
        <dbReference type="ARBA" id="ARBA00022723"/>
    </source>
</evidence>
<dbReference type="PROSITE" id="PS50084">
    <property type="entry name" value="KH_TYPE_1"/>
    <property type="match status" value="1"/>
</dbReference>
<dbReference type="SMART" id="SM00322">
    <property type="entry name" value="KH"/>
    <property type="match status" value="1"/>
</dbReference>